<dbReference type="GO" id="GO:0005737">
    <property type="term" value="C:cytoplasm"/>
    <property type="evidence" value="ECO:0007669"/>
    <property type="project" value="UniProtKB-SubCell"/>
</dbReference>
<keyword evidence="8" id="KW-0391">Immunity</keyword>
<evidence type="ECO:0000259" key="11">
    <source>
        <dbReference type="PROSITE" id="PS51981"/>
    </source>
</evidence>
<keyword evidence="9" id="KW-0175">Coiled coil</keyword>
<protein>
    <submittedName>
        <fullName evidence="12 14">P-loop containing nucleoside triphosphate hydrolase protein</fullName>
    </submittedName>
</protein>
<dbReference type="Pfam" id="PF13086">
    <property type="entry name" value="AAA_11"/>
    <property type="match status" value="1"/>
</dbReference>
<comment type="subcellular location">
    <subcellularLocation>
        <location evidence="1">Cytoplasm</location>
    </subcellularLocation>
</comment>
<keyword evidence="13" id="KW-1185">Reference proteome</keyword>
<dbReference type="InterPro" id="IPR027417">
    <property type="entry name" value="P-loop_NTPase"/>
</dbReference>
<dbReference type="FunFam" id="3.40.50.300:FF:001660">
    <property type="entry name" value="NF-X1 finger and helicase protein, putative"/>
    <property type="match status" value="1"/>
</dbReference>
<dbReference type="OrthoDB" id="2423195at2759"/>
<evidence type="ECO:0000313" key="13">
    <source>
        <dbReference type="Proteomes" id="UP000504636"/>
    </source>
</evidence>
<dbReference type="Gene3D" id="3.40.50.300">
    <property type="entry name" value="P-loop containing nucleotide triphosphate hydrolases"/>
    <property type="match status" value="3"/>
</dbReference>
<dbReference type="SUPFAM" id="SSF52540">
    <property type="entry name" value="P-loop containing nucleoside triphosphate hydrolases"/>
    <property type="match status" value="1"/>
</dbReference>
<feature type="region of interest" description="Disordered" evidence="10">
    <location>
        <begin position="1095"/>
        <end position="1123"/>
    </location>
</feature>
<feature type="coiled-coil region" evidence="9">
    <location>
        <begin position="1606"/>
        <end position="1633"/>
    </location>
</feature>
<evidence type="ECO:0000256" key="4">
    <source>
        <dbReference type="ARBA" id="ARBA00022737"/>
    </source>
</evidence>
<dbReference type="RefSeq" id="XP_033576010.1">
    <property type="nucleotide sequence ID" value="XM_033715632.1"/>
</dbReference>
<feature type="compositionally biased region" description="Basic and acidic residues" evidence="10">
    <location>
        <begin position="1100"/>
        <end position="1113"/>
    </location>
</feature>
<evidence type="ECO:0000256" key="1">
    <source>
        <dbReference type="ARBA" id="ARBA00004496"/>
    </source>
</evidence>
<gene>
    <name evidence="12 14" type="ORF">BDZ99DRAFT_389367</name>
</gene>
<dbReference type="GO" id="GO:0031380">
    <property type="term" value="C:nuclear RNA-directed RNA polymerase complex"/>
    <property type="evidence" value="ECO:0007669"/>
    <property type="project" value="TreeGrafter"/>
</dbReference>
<keyword evidence="3" id="KW-0479">Metal-binding</keyword>
<accession>A0A6A6YJL1</accession>
<keyword evidence="4" id="KW-0677">Repeat</keyword>
<reference evidence="14" key="2">
    <citation type="submission" date="2020-04" db="EMBL/GenBank/DDBJ databases">
        <authorList>
            <consortium name="NCBI Genome Project"/>
        </authorList>
    </citation>
    <scope>NUCLEOTIDE SEQUENCE</scope>
    <source>
        <strain evidence="14">CBS 304.34</strain>
    </source>
</reference>
<reference evidence="12 14" key="1">
    <citation type="journal article" date="2020" name="Stud. Mycol.">
        <title>101 Dothideomycetes genomes: a test case for predicting lifestyles and emergence of pathogens.</title>
        <authorList>
            <person name="Haridas S."/>
            <person name="Albert R."/>
            <person name="Binder M."/>
            <person name="Bloem J."/>
            <person name="Labutti K."/>
            <person name="Salamov A."/>
            <person name="Andreopoulos B."/>
            <person name="Baker S."/>
            <person name="Barry K."/>
            <person name="Bills G."/>
            <person name="Bluhm B."/>
            <person name="Cannon C."/>
            <person name="Castanera R."/>
            <person name="Culley D."/>
            <person name="Daum C."/>
            <person name="Ezra D."/>
            <person name="Gonzalez J."/>
            <person name="Henrissat B."/>
            <person name="Kuo A."/>
            <person name="Liang C."/>
            <person name="Lipzen A."/>
            <person name="Lutzoni F."/>
            <person name="Magnuson J."/>
            <person name="Mondo S."/>
            <person name="Nolan M."/>
            <person name="Ohm R."/>
            <person name="Pangilinan J."/>
            <person name="Park H.-J."/>
            <person name="Ramirez L."/>
            <person name="Alfaro M."/>
            <person name="Sun H."/>
            <person name="Tritt A."/>
            <person name="Yoshinaga Y."/>
            <person name="Zwiers L.-H."/>
            <person name="Turgeon B."/>
            <person name="Goodwin S."/>
            <person name="Spatafora J."/>
            <person name="Crous P."/>
            <person name="Grigoriev I."/>
        </authorList>
    </citation>
    <scope>NUCLEOTIDE SEQUENCE</scope>
    <source>
        <strain evidence="12 14">CBS 304.34</strain>
    </source>
</reference>
<dbReference type="GO" id="GO:0008270">
    <property type="term" value="F:zinc ion binding"/>
    <property type="evidence" value="ECO:0007669"/>
    <property type="project" value="UniProtKB-KW"/>
</dbReference>
<dbReference type="PROSITE" id="PS51981">
    <property type="entry name" value="ZF_RZ"/>
    <property type="match status" value="1"/>
</dbReference>
<dbReference type="GeneID" id="54456525"/>
<keyword evidence="5" id="KW-0863">Zinc-finger</keyword>
<dbReference type="InterPro" id="IPR047187">
    <property type="entry name" value="SF1_C_Upf1"/>
</dbReference>
<dbReference type="Proteomes" id="UP000504636">
    <property type="component" value="Unplaced"/>
</dbReference>
<sequence length="1937" mass="217242">MQEFLQAGLSAVTISTESRQTFVNNLATEGGLARIRQIVETDFSTSYSVLNPMFDPHCILFLHLISHEEIRYSLVFEKAVGTIYNVVYGHDGNRGVEFFRKIANCLVQISEVEGGNGSIARDKVLQVEEALLLATKALLSTLTLNQGAAIKTEFRGVVEQLCGCYHVEDINRDLVSLDVRSAHENILKIKDILSMGDTISASNAANIRTTTTSRQQQPEWRPPELDVDLPGELSQLGPRHDNDRALISDIRILPTLSEILCDQRLDFLPTRHNPNSPSKHHETGILRLLDSQFRLLREDTSGLLRDSIRLILENWNILVHNPDWRVKRKILRDGSPTPVRIYSNVEIQRIKSDPIKGVEIEIEFDQVRGAGNSNLTRRKQWWRESRGLREGGAILAVINGEEEEDMTVIFLLVSKREICALDHDEQHSPSGIRHVRDLASNAKRAMITLRLAIPTCEVDLSNLVCLASNNRRSFSSSRPLILVEFPAVLYNSFEGVLRCLQSLHKDPAYIPFTTWLAPREHDNTFTQDPATTYTDGNIIVPPPAYLLNNATLDLSCIPTSANNNSNSTTTPLTISLSHDPHMLSTQLSEVTTLDTGQAIAMISALRHEVALIQGPPGTGKSYVGIQIARCLLKNRDLLGLGPILCVCYTNHALDQFLHELLNSGVTNILRIGSRSPSPRLEALSLENYKKNGQIPRMKGLGKRISDCRASLEKLSAEIQKVCRQAEESSVGVVKEFLKKRFPVQAEGIFGGRSEGVGVSLDFELGDDAAMETWVSGDAPGDWSGSDVERSIDQLLLVEIWTLTNSERSRLYQYWHNSAFAELSQQFHDLMQRHSSAKQLYTSLFNASYTQFLDRFHIVGVTTIGLANNSELLRGLRAKVLICEEAGEVLEAHVLTVLLPSIQHVILIGDHLQLRPRISNLKLSMEYDRAGPKYNLDESLFERLANSHFGDWNMSGGEGKRGGVSRFPIAQLDHQRRMHPTISTLVRETLYPHLRDHPDTTSYPKITGMKRRLFWLDHRNREDAGDPEEPMQSKTNMWEAKMVTALVRHLCRQGKYKPGEIAVLTPYVGQLRILRDMLGEMVELIIGERDLADLDTSEVEVDGRDSGGRRERPPQGRQQQQMVGKGKLLDELRMASVDNFQGEEATVVIVSLVRSNIYQNCGFLKTPNRINVLLSRAKHGMYIIGDANTSSRVPMWSSVIQLLEKNGNIGPKLELHCSRHPNNKIYVSSPDDFAIHAPEGGCAEKCGLRLSCGHSCAVKCHSTTLHKAVKCMELCTRVRECGHLCSRKCNALCGECPEKVLDVVLPCGHTAKEVECQHMGNLAGVKCEQPVAREMPGCGHNITIRCHENTNDIRCSHPCDSLLPCGHSCRKPCWRCRQIDDHGSCNIPCGRLFTTCSHTCGQPCHSSTSCSPCNRPCDVRCRHSRCPKTCSDPCPPCAEQCGWNCGHRRDRCSMPCAVPCDIIPCDRRCEKKLVACGHQCPGVCGELCPDSKFCQICCAPDILEQNVDFIMFEKYGQIEIDENPLIFLSCGHFYTVSSLDGIMELTQHYVTDSRTGKVVCPKLSQRVVTSGSAPKGCPECRMPLRDIDRYNRIIKKALLDEATRRFVAQANLRCAELVEEIQKREMKIEGERREFMLEWSQAVGESRDLDQVKSSLKAYQAEGTRLQKYINKFTKSVAKTEQPFGRVNSIFASAVARQRNITTNAFELDESVIQTGFQFRGECFSLRLDWAILWDFDTIYSNNTIDSRIRSALRGAVASRIKRLMDRCLSLINSSRNAKFPQQEAEARIYHALFSMLSLSNSRAQGQLINVATETSTRLRARESLEECETLCSRYPGTLAYLKDDAEKAKKLVNGGTFYSLVTTEEKREVYRAMARQFSGTGHWYYCRNNHPFTVGECGMPMEEARCPQCEEPIGGHDHTPVQGVRRAEDLEVEFSGA</sequence>
<dbReference type="PANTHER" id="PTHR10887:SF445">
    <property type="entry name" value="NFX1-TYPE ZINC FINGER-CONTAINING PROTEIN 1"/>
    <property type="match status" value="1"/>
</dbReference>
<keyword evidence="2" id="KW-0963">Cytoplasm</keyword>
<dbReference type="InterPro" id="IPR045055">
    <property type="entry name" value="DNA2/NAM7-like"/>
</dbReference>
<dbReference type="GO" id="GO:0004386">
    <property type="term" value="F:helicase activity"/>
    <property type="evidence" value="ECO:0007669"/>
    <property type="project" value="InterPro"/>
</dbReference>
<dbReference type="InterPro" id="IPR041679">
    <property type="entry name" value="DNA2/NAM7-like_C"/>
</dbReference>
<dbReference type="Pfam" id="PF13087">
    <property type="entry name" value="AAA_12"/>
    <property type="match status" value="1"/>
</dbReference>
<evidence type="ECO:0000313" key="12">
    <source>
        <dbReference type="EMBL" id="KAF2809046.1"/>
    </source>
</evidence>
<dbReference type="EMBL" id="MU003702">
    <property type="protein sequence ID" value="KAF2809046.1"/>
    <property type="molecule type" value="Genomic_DNA"/>
</dbReference>
<evidence type="ECO:0000256" key="9">
    <source>
        <dbReference type="SAM" id="Coils"/>
    </source>
</evidence>
<reference evidence="14" key="3">
    <citation type="submission" date="2025-04" db="UniProtKB">
        <authorList>
            <consortium name="RefSeq"/>
        </authorList>
    </citation>
    <scope>IDENTIFICATION</scope>
    <source>
        <strain evidence="14">CBS 304.34</strain>
    </source>
</reference>
<feature type="domain" description="RZ-type" evidence="11">
    <location>
        <begin position="1861"/>
        <end position="1937"/>
    </location>
</feature>
<dbReference type="InterPro" id="IPR000967">
    <property type="entry name" value="Znf_NFX1"/>
</dbReference>
<evidence type="ECO:0000256" key="7">
    <source>
        <dbReference type="ARBA" id="ARBA00022833"/>
    </source>
</evidence>
<evidence type="ECO:0000256" key="8">
    <source>
        <dbReference type="ARBA" id="ARBA00022859"/>
    </source>
</evidence>
<dbReference type="GO" id="GO:0031048">
    <property type="term" value="P:regulatory ncRNA-mediated heterochromatin formation"/>
    <property type="evidence" value="ECO:0007669"/>
    <property type="project" value="TreeGrafter"/>
</dbReference>
<dbReference type="SMART" id="SM00438">
    <property type="entry name" value="ZnF_NFX"/>
    <property type="match status" value="5"/>
</dbReference>
<dbReference type="Pfam" id="PF20173">
    <property type="entry name" value="ZnF_RZ-type"/>
    <property type="match status" value="1"/>
</dbReference>
<evidence type="ECO:0000256" key="10">
    <source>
        <dbReference type="SAM" id="MobiDB-lite"/>
    </source>
</evidence>
<evidence type="ECO:0000256" key="6">
    <source>
        <dbReference type="ARBA" id="ARBA00022806"/>
    </source>
</evidence>
<keyword evidence="7" id="KW-0862">Zinc</keyword>
<dbReference type="PANTHER" id="PTHR10887">
    <property type="entry name" value="DNA2/NAM7 HELICASE FAMILY"/>
    <property type="match status" value="1"/>
</dbReference>
<dbReference type="InterPro" id="IPR046439">
    <property type="entry name" value="ZF_RZ_dom"/>
</dbReference>
<dbReference type="CDD" id="cd06008">
    <property type="entry name" value="NF-X1-zinc-finger"/>
    <property type="match status" value="2"/>
</dbReference>
<evidence type="ECO:0000256" key="2">
    <source>
        <dbReference type="ARBA" id="ARBA00022490"/>
    </source>
</evidence>
<evidence type="ECO:0000256" key="5">
    <source>
        <dbReference type="ARBA" id="ARBA00022771"/>
    </source>
</evidence>
<dbReference type="InterPro" id="IPR041677">
    <property type="entry name" value="DNA2/NAM7_AAA_11"/>
</dbReference>
<proteinExistence type="predicted"/>
<dbReference type="GO" id="GO:0016787">
    <property type="term" value="F:hydrolase activity"/>
    <property type="evidence" value="ECO:0007669"/>
    <property type="project" value="UniProtKB-KW"/>
</dbReference>
<dbReference type="CDD" id="cd18808">
    <property type="entry name" value="SF1_C_Upf1"/>
    <property type="match status" value="1"/>
</dbReference>
<keyword evidence="12 14" id="KW-0378">Hydrolase</keyword>
<evidence type="ECO:0000256" key="3">
    <source>
        <dbReference type="ARBA" id="ARBA00022723"/>
    </source>
</evidence>
<dbReference type="CDD" id="cd17936">
    <property type="entry name" value="EEXXEc_NFX1"/>
    <property type="match status" value="1"/>
</dbReference>
<keyword evidence="6" id="KW-0067">ATP-binding</keyword>
<keyword evidence="6" id="KW-0347">Helicase</keyword>
<organism evidence="12">
    <name type="scientific">Mytilinidion resinicola</name>
    <dbReference type="NCBI Taxonomy" id="574789"/>
    <lineage>
        <taxon>Eukaryota</taxon>
        <taxon>Fungi</taxon>
        <taxon>Dikarya</taxon>
        <taxon>Ascomycota</taxon>
        <taxon>Pezizomycotina</taxon>
        <taxon>Dothideomycetes</taxon>
        <taxon>Pleosporomycetidae</taxon>
        <taxon>Mytilinidiales</taxon>
        <taxon>Mytilinidiaceae</taxon>
        <taxon>Mytilinidion</taxon>
    </lineage>
</organism>
<evidence type="ECO:0000313" key="14">
    <source>
        <dbReference type="RefSeq" id="XP_033576010.1"/>
    </source>
</evidence>
<keyword evidence="6" id="KW-0547">Nucleotide-binding</keyword>
<name>A0A6A6YJL1_9PEZI</name>
<dbReference type="GO" id="GO:0002376">
    <property type="term" value="P:immune system process"/>
    <property type="evidence" value="ECO:0007669"/>
    <property type="project" value="UniProtKB-KW"/>
</dbReference>